<feature type="domain" description="DNA mimic protein DMP19 C-terminal" evidence="1">
    <location>
        <begin position="41"/>
        <end position="117"/>
    </location>
</feature>
<dbReference type="EMBL" id="JBHMCA010000063">
    <property type="protein sequence ID" value="MFB9449088.1"/>
    <property type="molecule type" value="Genomic_DNA"/>
</dbReference>
<organism evidence="2 3">
    <name type="scientific">Dactylosporangium vinaceum</name>
    <dbReference type="NCBI Taxonomy" id="53362"/>
    <lineage>
        <taxon>Bacteria</taxon>
        <taxon>Bacillati</taxon>
        <taxon>Actinomycetota</taxon>
        <taxon>Actinomycetes</taxon>
        <taxon>Micromonosporales</taxon>
        <taxon>Micromonosporaceae</taxon>
        <taxon>Dactylosporangium</taxon>
    </lineage>
</organism>
<dbReference type="Proteomes" id="UP001589608">
    <property type="component" value="Unassembled WGS sequence"/>
</dbReference>
<dbReference type="InterPro" id="IPR025402">
    <property type="entry name" value="DMP19_C"/>
</dbReference>
<evidence type="ECO:0000313" key="3">
    <source>
        <dbReference type="Proteomes" id="UP001589608"/>
    </source>
</evidence>
<evidence type="ECO:0000259" key="1">
    <source>
        <dbReference type="Pfam" id="PF14300"/>
    </source>
</evidence>
<comment type="caution">
    <text evidence="2">The sequence shown here is derived from an EMBL/GenBank/DDBJ whole genome shotgun (WGS) entry which is preliminary data.</text>
</comment>
<dbReference type="Pfam" id="PF14300">
    <property type="entry name" value="DMP19"/>
    <property type="match status" value="1"/>
</dbReference>
<protein>
    <recommendedName>
        <fullName evidence="1">DNA mimic protein DMP19 C-terminal domain-containing protein</fullName>
    </recommendedName>
</protein>
<sequence>MDFRHDDRGTLFSDMGEQVWNDSGDLYMRMYGEGEHVADAEPPAMRHLAYIRWFDDRVMASGLSEALRWHPAERMTRVATACDYFGLADLAELMRALAADHENYARAESLNVEYWNRRGRRPEDNAIEAAMEERLRTAPEDFGRGAGGR</sequence>
<gene>
    <name evidence="2" type="ORF">ACFFTR_38935</name>
</gene>
<name>A0ABV5MKG6_9ACTN</name>
<accession>A0ABV5MKG6</accession>
<proteinExistence type="predicted"/>
<reference evidence="2 3" key="1">
    <citation type="submission" date="2024-09" db="EMBL/GenBank/DDBJ databases">
        <authorList>
            <person name="Sun Q."/>
            <person name="Mori K."/>
        </authorList>
    </citation>
    <scope>NUCLEOTIDE SEQUENCE [LARGE SCALE GENOMIC DNA]</scope>
    <source>
        <strain evidence="2 3">JCM 3307</strain>
    </source>
</reference>
<keyword evidence="3" id="KW-1185">Reference proteome</keyword>
<dbReference type="RefSeq" id="WP_223092764.1">
    <property type="nucleotide sequence ID" value="NZ_CP061913.1"/>
</dbReference>
<evidence type="ECO:0000313" key="2">
    <source>
        <dbReference type="EMBL" id="MFB9449088.1"/>
    </source>
</evidence>